<dbReference type="InterPro" id="IPR000489">
    <property type="entry name" value="Pterin-binding_dom"/>
</dbReference>
<evidence type="ECO:0000256" key="8">
    <source>
        <dbReference type="ARBA" id="ARBA00022909"/>
    </source>
</evidence>
<evidence type="ECO:0000256" key="4">
    <source>
        <dbReference type="ARBA" id="ARBA00012458"/>
    </source>
</evidence>
<dbReference type="InterPro" id="IPR011005">
    <property type="entry name" value="Dihydropteroate_synth-like_sf"/>
</dbReference>
<dbReference type="GO" id="GO:0004156">
    <property type="term" value="F:dihydropteroate synthase activity"/>
    <property type="evidence" value="ECO:0007669"/>
    <property type="project" value="UniProtKB-EC"/>
</dbReference>
<keyword evidence="6 9" id="KW-0479">Metal-binding</keyword>
<sequence>MHWQTRRFRVDLSRPRVMGIVNVTPDSFSDGGSHDDTRTAIAHCERLVAEGADILDIGGESTRPGAPRVDADMEWERIADVLTAALQLGVPVSVDTCKPEVMRRALDAGADIINDVQALQKPGALAAVAGSGAGVCLMHMRGEPASMMDLAVYGDVVAEVGAFLAQRAQAALDSGIPADAIALDPGYGFAKTAEHNLRLFAGQQRLADLGYPLLVGWSRKRTLGEITGRPVEQRLPASIAAALRAVSAGANVIRVHDVAATVDALKVWAAVDAAKIGPTE</sequence>
<dbReference type="PANTHER" id="PTHR20941:SF1">
    <property type="entry name" value="FOLIC ACID SYNTHESIS PROTEIN FOL1"/>
    <property type="match status" value="1"/>
</dbReference>
<evidence type="ECO:0000256" key="1">
    <source>
        <dbReference type="ARBA" id="ARBA00000012"/>
    </source>
</evidence>
<evidence type="ECO:0000256" key="9">
    <source>
        <dbReference type="RuleBase" id="RU361205"/>
    </source>
</evidence>
<gene>
    <name evidence="11" type="ORF">J2X21_003396</name>
</gene>
<organism evidence="11 12">
    <name type="scientific">Roseateles asaccharophilus</name>
    <dbReference type="NCBI Taxonomy" id="582607"/>
    <lineage>
        <taxon>Bacteria</taxon>
        <taxon>Pseudomonadati</taxon>
        <taxon>Pseudomonadota</taxon>
        <taxon>Betaproteobacteria</taxon>
        <taxon>Burkholderiales</taxon>
        <taxon>Sphaerotilaceae</taxon>
        <taxon>Roseateles</taxon>
    </lineage>
</organism>
<evidence type="ECO:0000256" key="3">
    <source>
        <dbReference type="ARBA" id="ARBA00004763"/>
    </source>
</evidence>
<comment type="caution">
    <text evidence="11">The sequence shown here is derived from an EMBL/GenBank/DDBJ whole genome shotgun (WGS) entry which is preliminary data.</text>
</comment>
<comment type="similarity">
    <text evidence="9">Belongs to the DHPS family.</text>
</comment>
<keyword evidence="7 9" id="KW-0460">Magnesium</keyword>
<dbReference type="PROSITE" id="PS50972">
    <property type="entry name" value="PTERIN_BINDING"/>
    <property type="match status" value="1"/>
</dbReference>
<protein>
    <recommendedName>
        <fullName evidence="4 9">Dihydropteroate synthase</fullName>
        <shortName evidence="9">DHPS</shortName>
        <ecNumber evidence="4 9">2.5.1.15</ecNumber>
    </recommendedName>
    <alternativeName>
        <fullName evidence="9">Dihydropteroate pyrophosphorylase</fullName>
    </alternativeName>
</protein>
<dbReference type="Gene3D" id="3.20.20.20">
    <property type="entry name" value="Dihydropteroate synthase-like"/>
    <property type="match status" value="1"/>
</dbReference>
<evidence type="ECO:0000313" key="12">
    <source>
        <dbReference type="Proteomes" id="UP001180825"/>
    </source>
</evidence>
<reference evidence="11 12" key="1">
    <citation type="submission" date="2023-07" db="EMBL/GenBank/DDBJ databases">
        <title>Sorghum-associated microbial communities from plants grown in Nebraska, USA.</title>
        <authorList>
            <person name="Schachtman D."/>
        </authorList>
    </citation>
    <scope>NUCLEOTIDE SEQUENCE [LARGE SCALE GENOMIC DNA]</scope>
    <source>
        <strain evidence="11 12">BE316</strain>
    </source>
</reference>
<comment type="pathway">
    <text evidence="3 9">Cofactor biosynthesis; tetrahydrofolate biosynthesis; 7,8-dihydrofolate from 2-amino-4-hydroxy-6-hydroxymethyl-7,8-dihydropteridine diphosphate and 4-aminobenzoate: step 1/2.</text>
</comment>
<evidence type="ECO:0000256" key="2">
    <source>
        <dbReference type="ARBA" id="ARBA00001946"/>
    </source>
</evidence>
<dbReference type="CDD" id="cd00739">
    <property type="entry name" value="DHPS"/>
    <property type="match status" value="1"/>
</dbReference>
<dbReference type="PANTHER" id="PTHR20941">
    <property type="entry name" value="FOLATE SYNTHESIS PROTEINS"/>
    <property type="match status" value="1"/>
</dbReference>
<accession>A0ABU2AAK8</accession>
<dbReference type="Proteomes" id="UP001180825">
    <property type="component" value="Unassembled WGS sequence"/>
</dbReference>
<evidence type="ECO:0000313" key="11">
    <source>
        <dbReference type="EMBL" id="MDR7334244.1"/>
    </source>
</evidence>
<evidence type="ECO:0000256" key="5">
    <source>
        <dbReference type="ARBA" id="ARBA00022679"/>
    </source>
</evidence>
<proteinExistence type="inferred from homology"/>
<name>A0ABU2AAK8_9BURK</name>
<comment type="cofactor">
    <cofactor evidence="2 9">
        <name>Mg(2+)</name>
        <dbReference type="ChEBI" id="CHEBI:18420"/>
    </cofactor>
</comment>
<dbReference type="PROSITE" id="PS00793">
    <property type="entry name" value="DHPS_2"/>
    <property type="match status" value="1"/>
</dbReference>
<dbReference type="InterPro" id="IPR006390">
    <property type="entry name" value="DHP_synth_dom"/>
</dbReference>
<feature type="domain" description="Pterin-binding" evidence="10">
    <location>
        <begin position="15"/>
        <end position="266"/>
    </location>
</feature>
<evidence type="ECO:0000259" key="10">
    <source>
        <dbReference type="PROSITE" id="PS50972"/>
    </source>
</evidence>
<dbReference type="RefSeq" id="WP_310330538.1">
    <property type="nucleotide sequence ID" value="NZ_JAVDXV010000006.1"/>
</dbReference>
<keyword evidence="5 9" id="KW-0808">Transferase</keyword>
<dbReference type="EMBL" id="JAVDXV010000006">
    <property type="protein sequence ID" value="MDR7334244.1"/>
    <property type="molecule type" value="Genomic_DNA"/>
</dbReference>
<comment type="catalytic activity">
    <reaction evidence="1">
        <text>(7,8-dihydropterin-6-yl)methyl diphosphate + 4-aminobenzoate = 7,8-dihydropteroate + diphosphate</text>
        <dbReference type="Rhea" id="RHEA:19949"/>
        <dbReference type="ChEBI" id="CHEBI:17836"/>
        <dbReference type="ChEBI" id="CHEBI:17839"/>
        <dbReference type="ChEBI" id="CHEBI:33019"/>
        <dbReference type="ChEBI" id="CHEBI:72950"/>
        <dbReference type="EC" id="2.5.1.15"/>
    </reaction>
</comment>
<dbReference type="NCBIfam" id="TIGR01496">
    <property type="entry name" value="DHPS"/>
    <property type="match status" value="1"/>
</dbReference>
<dbReference type="SUPFAM" id="SSF51717">
    <property type="entry name" value="Dihydropteroate synthetase-like"/>
    <property type="match status" value="1"/>
</dbReference>
<keyword evidence="8 9" id="KW-0289">Folate biosynthesis</keyword>
<evidence type="ECO:0000256" key="7">
    <source>
        <dbReference type="ARBA" id="ARBA00022842"/>
    </source>
</evidence>
<comment type="function">
    <text evidence="9">Catalyzes the condensation of para-aminobenzoate (pABA) with 6-hydroxymethyl-7,8-dihydropterin diphosphate (DHPt-PP) to form 7,8-dihydropteroate (H2Pte), the immediate precursor of folate derivatives.</text>
</comment>
<dbReference type="PROSITE" id="PS00792">
    <property type="entry name" value="DHPS_1"/>
    <property type="match status" value="1"/>
</dbReference>
<dbReference type="EC" id="2.5.1.15" evidence="4 9"/>
<dbReference type="InterPro" id="IPR045031">
    <property type="entry name" value="DHP_synth-like"/>
</dbReference>
<evidence type="ECO:0000256" key="6">
    <source>
        <dbReference type="ARBA" id="ARBA00022723"/>
    </source>
</evidence>
<dbReference type="Pfam" id="PF00809">
    <property type="entry name" value="Pterin_bind"/>
    <property type="match status" value="1"/>
</dbReference>
<keyword evidence="12" id="KW-1185">Reference proteome</keyword>